<evidence type="ECO:0000256" key="3">
    <source>
        <dbReference type="ARBA" id="ARBA00022692"/>
    </source>
</evidence>
<dbReference type="GO" id="GO:0044384">
    <property type="term" value="C:host outer membrane"/>
    <property type="evidence" value="ECO:0007669"/>
    <property type="project" value="InterPro"/>
</dbReference>
<dbReference type="Pfam" id="PF06316">
    <property type="entry name" value="Ail_Lom"/>
    <property type="match status" value="1"/>
</dbReference>
<dbReference type="EMBL" id="CP012808">
    <property type="protein sequence ID" value="ALH96035.1"/>
    <property type="molecule type" value="Genomic_DNA"/>
</dbReference>
<evidence type="ECO:0000256" key="2">
    <source>
        <dbReference type="ARBA" id="ARBA00022452"/>
    </source>
</evidence>
<dbReference type="AlphaFoldDB" id="A0A0N7GXY8"/>
<dbReference type="InterPro" id="IPR000758">
    <property type="entry name" value="Enterovir_OMP"/>
</dbReference>
<dbReference type="Proteomes" id="UP000064939">
    <property type="component" value="Chromosome"/>
</dbReference>
<dbReference type="PANTHER" id="PTHR35892">
    <property type="entry name" value="OUTER MEMBRANE PROTEIN PAGN-RELATED"/>
    <property type="match status" value="1"/>
</dbReference>
<dbReference type="GO" id="GO:0016020">
    <property type="term" value="C:membrane"/>
    <property type="evidence" value="ECO:0007669"/>
    <property type="project" value="UniProtKB-SubCell"/>
</dbReference>
<dbReference type="STRING" id="1324350.AOY20_11115"/>
<evidence type="ECO:0000256" key="5">
    <source>
        <dbReference type="ARBA" id="ARBA00023136"/>
    </source>
</evidence>
<dbReference type="SUPFAM" id="SSF56925">
    <property type="entry name" value="OMPA-like"/>
    <property type="match status" value="1"/>
</dbReference>
<keyword evidence="2" id="KW-1134">Transmembrane beta strand</keyword>
<name>A0A0N7GXY8_9GAMM</name>
<keyword evidence="8" id="KW-1185">Reference proteome</keyword>
<evidence type="ECO:0008006" key="9">
    <source>
        <dbReference type="Google" id="ProtNLM"/>
    </source>
</evidence>
<keyword evidence="4 6" id="KW-0732">Signal</keyword>
<evidence type="ECO:0000256" key="1">
    <source>
        <dbReference type="ARBA" id="ARBA00004141"/>
    </source>
</evidence>
<dbReference type="InterPro" id="IPR051723">
    <property type="entry name" value="Bact_OM_Invasion-Related"/>
</dbReference>
<feature type="signal peptide" evidence="6">
    <location>
        <begin position="1"/>
        <end position="19"/>
    </location>
</feature>
<keyword evidence="5" id="KW-0472">Membrane</keyword>
<dbReference type="Gene3D" id="2.40.160.20">
    <property type="match status" value="1"/>
</dbReference>
<evidence type="ECO:0000256" key="4">
    <source>
        <dbReference type="ARBA" id="ARBA00022729"/>
    </source>
</evidence>
<accession>A0A0N7GXY8</accession>
<dbReference type="OrthoDB" id="5873117at2"/>
<gene>
    <name evidence="7" type="ORF">AOY20_11115</name>
</gene>
<organism evidence="7 8">
    <name type="scientific">Acinetobacter equi</name>
    <dbReference type="NCBI Taxonomy" id="1324350"/>
    <lineage>
        <taxon>Bacteria</taxon>
        <taxon>Pseudomonadati</taxon>
        <taxon>Pseudomonadota</taxon>
        <taxon>Gammaproteobacteria</taxon>
        <taxon>Moraxellales</taxon>
        <taxon>Moraxellaceae</taxon>
        <taxon>Acinetobacter</taxon>
    </lineage>
</organism>
<sequence length="192" mass="20926">MKNLIIIALASCISSTVFASNSVSLGYSQGKFAKADTLKGFNLKYSHEFDNQWGLITSATYMKAETQNAQFTTHGTVLGSLKVNSEYKHQYSSLLIGPTYRVNEYINLYGTLGLGIHNAKAKATVSTLNQYNRASSTATKTKRTNALAYGAGAQINVTPSFLIDVGYEGTNIEYGNKKQKLNSFVVGVGYKF</sequence>
<reference evidence="7 8" key="1">
    <citation type="journal article" date="2015" name="Int. J. Syst. Evol. Microbiol.">
        <title>Acinetobacter equi sp. nov. isolated from horse faeces.</title>
        <authorList>
            <person name="Poppel M.T."/>
            <person name="Skiebe E."/>
            <person name="Laue M."/>
            <person name="Bergmann H."/>
            <person name="Ebersberger I."/>
            <person name="Garn T."/>
            <person name="Fruth A."/>
            <person name="Baumgardt S."/>
            <person name="Busse H.J."/>
            <person name="Wilharm G."/>
        </authorList>
    </citation>
    <scope>NUCLEOTIDE SEQUENCE [LARGE SCALE GENOMIC DNA]</scope>
    <source>
        <strain evidence="7 8">114</strain>
    </source>
</reference>
<dbReference type="KEGG" id="aei:AOY20_11115"/>
<dbReference type="PANTHER" id="PTHR35892:SF2">
    <property type="entry name" value="OUTER MEMBRANE PROTEIN PAGN"/>
    <property type="match status" value="1"/>
</dbReference>
<protein>
    <recommendedName>
        <fullName evidence="9">Outer membrane protein beta-barrel domain-containing protein</fullName>
    </recommendedName>
</protein>
<dbReference type="RefSeq" id="WP_054581923.1">
    <property type="nucleotide sequence ID" value="NZ_CP012808.1"/>
</dbReference>
<evidence type="ECO:0000313" key="8">
    <source>
        <dbReference type="Proteomes" id="UP000064939"/>
    </source>
</evidence>
<dbReference type="InterPro" id="IPR011250">
    <property type="entry name" value="OMP/PagP_B-barrel"/>
</dbReference>
<evidence type="ECO:0000256" key="6">
    <source>
        <dbReference type="SAM" id="SignalP"/>
    </source>
</evidence>
<comment type="subcellular location">
    <subcellularLocation>
        <location evidence="1">Membrane</location>
        <topology evidence="1">Multi-pass membrane protein</topology>
    </subcellularLocation>
</comment>
<feature type="chain" id="PRO_5006012288" description="Outer membrane protein beta-barrel domain-containing protein" evidence="6">
    <location>
        <begin position="20"/>
        <end position="192"/>
    </location>
</feature>
<evidence type="ECO:0000313" key="7">
    <source>
        <dbReference type="EMBL" id="ALH96035.1"/>
    </source>
</evidence>
<dbReference type="PROSITE" id="PS00695">
    <property type="entry name" value="ENT_VIR_OMP_2"/>
    <property type="match status" value="1"/>
</dbReference>
<proteinExistence type="predicted"/>
<dbReference type="PRINTS" id="PR00316">
    <property type="entry name" value="ENTEROVIROMP"/>
</dbReference>
<keyword evidence="3" id="KW-0812">Transmembrane</keyword>